<proteinExistence type="predicted"/>
<accession>A0ABY5S120</accession>
<keyword evidence="2" id="KW-1185">Reference proteome</keyword>
<gene>
    <name evidence="1" type="ORF">HPT29_011850</name>
</gene>
<dbReference type="Proteomes" id="UP001017257">
    <property type="component" value="Chromosome"/>
</dbReference>
<organism evidence="1 2">
    <name type="scientific">Microvirga terrae</name>
    <dbReference type="NCBI Taxonomy" id="2740529"/>
    <lineage>
        <taxon>Bacteria</taxon>
        <taxon>Pseudomonadati</taxon>
        <taxon>Pseudomonadota</taxon>
        <taxon>Alphaproteobacteria</taxon>
        <taxon>Hyphomicrobiales</taxon>
        <taxon>Methylobacteriaceae</taxon>
        <taxon>Microvirga</taxon>
    </lineage>
</organism>
<protein>
    <submittedName>
        <fullName evidence="1">Uncharacterized protein</fullName>
    </submittedName>
</protein>
<dbReference type="EMBL" id="CP102845">
    <property type="protein sequence ID" value="UVF21757.1"/>
    <property type="molecule type" value="Genomic_DNA"/>
</dbReference>
<evidence type="ECO:0000313" key="1">
    <source>
        <dbReference type="EMBL" id="UVF21757.1"/>
    </source>
</evidence>
<sequence length="42" mass="4645">MTPVAKQATQDGTFTVYLGDRPVAWGLTSHAADALMERLLRR</sequence>
<name>A0ABY5S120_9HYPH</name>
<dbReference type="RefSeq" id="WP_256439515.1">
    <property type="nucleotide sequence ID" value="NZ_CP102845.1"/>
</dbReference>
<reference evidence="1" key="1">
    <citation type="submission" date="2022-08" db="EMBL/GenBank/DDBJ databases">
        <title>Microvirga terrae sp. nov., isolated from soil.</title>
        <authorList>
            <person name="Kim K.H."/>
            <person name="Seo Y.L."/>
            <person name="Kim J.M."/>
            <person name="Lee J.K."/>
            <person name="Han D.M."/>
            <person name="Jeon C.O."/>
        </authorList>
    </citation>
    <scope>NUCLEOTIDE SEQUENCE</scope>
    <source>
        <strain evidence="1">R24</strain>
    </source>
</reference>
<evidence type="ECO:0000313" key="2">
    <source>
        <dbReference type="Proteomes" id="UP001017257"/>
    </source>
</evidence>